<dbReference type="AlphaFoldDB" id="A0A506UW61"/>
<dbReference type="Proteomes" id="UP000319523">
    <property type="component" value="Unassembled WGS sequence"/>
</dbReference>
<proteinExistence type="predicted"/>
<comment type="caution">
    <text evidence="1">The sequence shown here is derived from an EMBL/GenBank/DDBJ whole genome shotgun (WGS) entry which is preliminary data.</text>
</comment>
<evidence type="ECO:0000313" key="2">
    <source>
        <dbReference type="Proteomes" id="UP000319523"/>
    </source>
</evidence>
<name>A0A506UW61_9GAMM</name>
<organism evidence="1 2">
    <name type="scientific">Mixta tenebrionis</name>
    <dbReference type="NCBI Taxonomy" id="2562439"/>
    <lineage>
        <taxon>Bacteria</taxon>
        <taxon>Pseudomonadati</taxon>
        <taxon>Pseudomonadota</taxon>
        <taxon>Gammaproteobacteria</taxon>
        <taxon>Enterobacterales</taxon>
        <taxon>Erwiniaceae</taxon>
        <taxon>Mixta</taxon>
    </lineage>
</organism>
<accession>A0A506UW61</accession>
<keyword evidence="2" id="KW-1185">Reference proteome</keyword>
<gene>
    <name evidence="1" type="ORF">FKM52_21395</name>
</gene>
<dbReference type="RefSeq" id="WP_141178105.1">
    <property type="nucleotide sequence ID" value="NZ_JBHUFX010000018.1"/>
</dbReference>
<sequence>MIIVDEREIPGSTPVEWREYRYISDDGHDNFLGNGLFNKLTSQIEPPVPTSGGAITENCKLWLPSGELLHALSYKGDIDGWRKQIELGAKKLGLFTGKIVGDSIFLSDERCYQLSDCQIEFY</sequence>
<dbReference type="OrthoDB" id="1076572at2"/>
<evidence type="ECO:0000313" key="1">
    <source>
        <dbReference type="EMBL" id="TPW37462.1"/>
    </source>
</evidence>
<dbReference type="EMBL" id="VHQI01000040">
    <property type="protein sequence ID" value="TPW37462.1"/>
    <property type="molecule type" value="Genomic_DNA"/>
</dbReference>
<protein>
    <submittedName>
        <fullName evidence="1">Uncharacterized protein</fullName>
    </submittedName>
</protein>
<reference evidence="1 2" key="1">
    <citation type="submission" date="2019-06" db="EMBL/GenBank/DDBJ databases">
        <authorList>
            <person name="Yang Y."/>
        </authorList>
    </citation>
    <scope>NUCLEOTIDE SEQUENCE [LARGE SCALE GENOMIC DNA]</scope>
    <source>
        <strain evidence="1 2">BIT-26</strain>
    </source>
</reference>